<evidence type="ECO:0000256" key="1">
    <source>
        <dbReference type="SAM" id="MobiDB-lite"/>
    </source>
</evidence>
<sequence length="151" mass="15861">MLSAGTPQHDEANPTSQERVPSCWRRPELLDNFLSPLATFIIHAAGVLKKGVSPGPPVLWVNVTSLHALECSAGGRFGGKVLCLVDAYTELIVLPPPALLVFGDGAMLGTWSKCILEGDMVAGEGGTATAAGWLLQPGKSKVAGWDNVEIE</sequence>
<gene>
    <name evidence="2" type="ORF">DUI87_14747</name>
</gene>
<feature type="region of interest" description="Disordered" evidence="1">
    <location>
        <begin position="1"/>
        <end position="20"/>
    </location>
</feature>
<organism evidence="2 3">
    <name type="scientific">Hirundo rustica rustica</name>
    <dbReference type="NCBI Taxonomy" id="333673"/>
    <lineage>
        <taxon>Eukaryota</taxon>
        <taxon>Metazoa</taxon>
        <taxon>Chordata</taxon>
        <taxon>Craniata</taxon>
        <taxon>Vertebrata</taxon>
        <taxon>Euteleostomi</taxon>
        <taxon>Archelosauria</taxon>
        <taxon>Archosauria</taxon>
        <taxon>Dinosauria</taxon>
        <taxon>Saurischia</taxon>
        <taxon>Theropoda</taxon>
        <taxon>Coelurosauria</taxon>
        <taxon>Aves</taxon>
        <taxon>Neognathae</taxon>
        <taxon>Neoaves</taxon>
        <taxon>Telluraves</taxon>
        <taxon>Australaves</taxon>
        <taxon>Passeriformes</taxon>
        <taxon>Sylvioidea</taxon>
        <taxon>Hirundinidae</taxon>
        <taxon>Hirundo</taxon>
    </lineage>
</organism>
<name>A0A3M0K5P9_HIRRU</name>
<dbReference type="AlphaFoldDB" id="A0A3M0K5P9"/>
<protein>
    <submittedName>
        <fullName evidence="2">Uncharacterized protein</fullName>
    </submittedName>
</protein>
<comment type="caution">
    <text evidence="2">The sequence shown here is derived from an EMBL/GenBank/DDBJ whole genome shotgun (WGS) entry which is preliminary data.</text>
</comment>
<evidence type="ECO:0000313" key="2">
    <source>
        <dbReference type="EMBL" id="RMC08502.1"/>
    </source>
</evidence>
<proteinExistence type="predicted"/>
<dbReference type="Proteomes" id="UP000269221">
    <property type="component" value="Unassembled WGS sequence"/>
</dbReference>
<keyword evidence="3" id="KW-1185">Reference proteome</keyword>
<reference evidence="2 3" key="1">
    <citation type="submission" date="2018-07" db="EMBL/GenBank/DDBJ databases">
        <title>A high quality draft genome assembly of the barn swallow (H. rustica rustica).</title>
        <authorList>
            <person name="Formenti G."/>
            <person name="Chiara M."/>
            <person name="Poveda L."/>
            <person name="Francoijs K.-J."/>
            <person name="Bonisoli-Alquati A."/>
            <person name="Canova L."/>
            <person name="Gianfranceschi L."/>
            <person name="Horner D.S."/>
            <person name="Saino N."/>
        </authorList>
    </citation>
    <scope>NUCLEOTIDE SEQUENCE [LARGE SCALE GENOMIC DNA]</scope>
    <source>
        <strain evidence="2">Chelidonia</strain>
        <tissue evidence="2">Blood</tissue>
    </source>
</reference>
<accession>A0A3M0K5P9</accession>
<dbReference type="OrthoDB" id="10631781at2759"/>
<evidence type="ECO:0000313" key="3">
    <source>
        <dbReference type="Proteomes" id="UP000269221"/>
    </source>
</evidence>
<dbReference type="EMBL" id="QRBI01000117">
    <property type="protein sequence ID" value="RMC08502.1"/>
    <property type="molecule type" value="Genomic_DNA"/>
</dbReference>